<dbReference type="Gene3D" id="2.30.42.10">
    <property type="match status" value="1"/>
</dbReference>
<feature type="domain" description="PDZ" evidence="2">
    <location>
        <begin position="291"/>
        <end position="373"/>
    </location>
</feature>
<feature type="region of interest" description="Disordered" evidence="1">
    <location>
        <begin position="369"/>
        <end position="396"/>
    </location>
</feature>
<evidence type="ECO:0000259" key="2">
    <source>
        <dbReference type="PROSITE" id="PS50106"/>
    </source>
</evidence>
<dbReference type="SUPFAM" id="SSF50156">
    <property type="entry name" value="PDZ domain-like"/>
    <property type="match status" value="2"/>
</dbReference>
<dbReference type="InterPro" id="IPR036034">
    <property type="entry name" value="PDZ_sf"/>
</dbReference>
<dbReference type="AlphaFoldDB" id="W4FML1"/>
<sequence length="486" mass="53428">MTPSQVAARKERPSLDPSTAQRLANLLKYPFKLGTSGQSYTRRSMSVDVDHRAQERWASPRHSRSFHLDSLVDSVCIDEGVEEIDFLNGTTVALRDGSHIIVPPSHVPSSVPSIHSMHKHPTNVCILTVQWQSGALGLMLQNIENRPVVKAFTDEVDWHTNPQLTQLLPRDELVAINETSVILLGFDAAIDRLRHVEKPATLQFRRVLVHDSTSQGVVPHASPSDESFLLSSPIWGYGNTSSSRTSLYTPPTSMVPILQQHSMPASDVDIDDARESLGKTELFPLSTTHNVFTMLRWSGEPLGIALQKHPTSGHLEIKLCTGGGLSASHGCLAVGDVLVSVAGVPMQTFGLATCLDFLNATQKPVSMVFRRHGANPPPPRTEPPNSANNTLLTDDDDQAPQEYTVEWDVNMSTRLTLQPMFCKHNLVLIVLNVHASSMPQERVQVGDRLMAINGLVVNELPLDTVKAMLAVTAQLTFHHHISTWTV</sequence>
<evidence type="ECO:0000256" key="1">
    <source>
        <dbReference type="SAM" id="MobiDB-lite"/>
    </source>
</evidence>
<dbReference type="PROSITE" id="PS50106">
    <property type="entry name" value="PDZ"/>
    <property type="match status" value="1"/>
</dbReference>
<dbReference type="VEuPathDB" id="FungiDB:H257_15865"/>
<dbReference type="STRING" id="112090.W4FML1"/>
<organism evidence="3">
    <name type="scientific">Aphanomyces astaci</name>
    <name type="common">Crayfish plague agent</name>
    <dbReference type="NCBI Taxonomy" id="112090"/>
    <lineage>
        <taxon>Eukaryota</taxon>
        <taxon>Sar</taxon>
        <taxon>Stramenopiles</taxon>
        <taxon>Oomycota</taxon>
        <taxon>Saprolegniomycetes</taxon>
        <taxon>Saprolegniales</taxon>
        <taxon>Verrucalvaceae</taxon>
        <taxon>Aphanomyces</taxon>
    </lineage>
</organism>
<reference evidence="3" key="1">
    <citation type="submission" date="2013-12" db="EMBL/GenBank/DDBJ databases">
        <title>The Genome Sequence of Aphanomyces astaci APO3.</title>
        <authorList>
            <consortium name="The Broad Institute Genomics Platform"/>
            <person name="Russ C."/>
            <person name="Tyler B."/>
            <person name="van West P."/>
            <person name="Dieguez-Uribeondo J."/>
            <person name="Young S.K."/>
            <person name="Zeng Q."/>
            <person name="Gargeya S."/>
            <person name="Fitzgerald M."/>
            <person name="Abouelleil A."/>
            <person name="Alvarado L."/>
            <person name="Chapman S.B."/>
            <person name="Gainer-Dewar J."/>
            <person name="Goldberg J."/>
            <person name="Griggs A."/>
            <person name="Gujja S."/>
            <person name="Hansen M."/>
            <person name="Howarth C."/>
            <person name="Imamovic A."/>
            <person name="Ireland A."/>
            <person name="Larimer J."/>
            <person name="McCowan C."/>
            <person name="Murphy C."/>
            <person name="Pearson M."/>
            <person name="Poon T.W."/>
            <person name="Priest M."/>
            <person name="Roberts A."/>
            <person name="Saif S."/>
            <person name="Shea T."/>
            <person name="Sykes S."/>
            <person name="Wortman J."/>
            <person name="Nusbaum C."/>
            <person name="Birren B."/>
        </authorList>
    </citation>
    <scope>NUCLEOTIDE SEQUENCE [LARGE SCALE GENOMIC DNA]</scope>
    <source>
        <strain evidence="3">APO3</strain>
    </source>
</reference>
<gene>
    <name evidence="3" type="ORF">H257_15865</name>
</gene>
<dbReference type="InterPro" id="IPR001478">
    <property type="entry name" value="PDZ"/>
</dbReference>
<dbReference type="EMBL" id="KI913189">
    <property type="protein sequence ID" value="ETV68131.1"/>
    <property type="molecule type" value="Genomic_DNA"/>
</dbReference>
<dbReference type="GeneID" id="20817861"/>
<dbReference type="OrthoDB" id="65789at2759"/>
<accession>W4FML1</accession>
<evidence type="ECO:0000313" key="3">
    <source>
        <dbReference type="EMBL" id="ETV68131.1"/>
    </source>
</evidence>
<protein>
    <recommendedName>
        <fullName evidence="2">PDZ domain-containing protein</fullName>
    </recommendedName>
</protein>
<name>W4FML1_APHAT</name>
<proteinExistence type="predicted"/>
<dbReference type="RefSeq" id="XP_009842430.1">
    <property type="nucleotide sequence ID" value="XM_009844128.1"/>
</dbReference>
<dbReference type="SMART" id="SM00228">
    <property type="entry name" value="PDZ"/>
    <property type="match status" value="3"/>
</dbReference>